<feature type="region of interest" description="Disordered" evidence="6">
    <location>
        <begin position="782"/>
        <end position="827"/>
    </location>
</feature>
<feature type="repeat" description="ANK" evidence="4">
    <location>
        <begin position="597"/>
        <end position="629"/>
    </location>
</feature>
<evidence type="ECO:0000313" key="10">
    <source>
        <dbReference type="Proteomes" id="UP000254866"/>
    </source>
</evidence>
<protein>
    <submittedName>
        <fullName evidence="9">Uncharacterized protein</fullName>
    </submittedName>
</protein>
<accession>A0A370TD78</accession>
<feature type="region of interest" description="Disordered" evidence="6">
    <location>
        <begin position="738"/>
        <end position="757"/>
    </location>
</feature>
<keyword evidence="10" id="KW-1185">Reference proteome</keyword>
<dbReference type="OrthoDB" id="3253298at2759"/>
<dbReference type="PROSITE" id="PS50297">
    <property type="entry name" value="ANK_REP_REGION"/>
    <property type="match status" value="4"/>
</dbReference>
<evidence type="ECO:0000256" key="4">
    <source>
        <dbReference type="PROSITE-ProRule" id="PRU00023"/>
    </source>
</evidence>
<sequence>MASLEGVSLEFTAGFTTLDRTLLSSVGGFSQPNKRQIRSLQELLGIIQPLGLEFIQGHVLQEQKWLGEGVSYKVFKCLQRSTGKVVAVKQIKLPSASSQEAFDRQVACVMRDIEVMSHGPLAGHENMLNILGYGWNFRGSGSIPFLVTEFASSGTLRDYLRRYRLPSRDRLLMCVNVARGLHELHLCGIAHGDLKLDNVLVTPHTSAQSGPELSSQTVVAKISDFGHSLLLYEDDEAKEDQKYGGTLAYNAPEIAKSHGLDHQTLNFRKCDVWALGLLCWESLDNGSPYYKSDRIRDLIAFTKTDSRSTSDHSASASKGSTSTSKETTSTTESILGSLSALSDRLQEVAIDFLDSEIVGDLYSFEKGKLRELFQATLDVDPDQRVADIPMLPLLLKTKARTGRLRVGQSSGKSAEWSFEVFRPSQVAQIPHLVKIQILNDCVRLGSEAGRSIASAHAAFHVSLVYLLGFGTNADTDQALEWATKSGFKGLPNAGTLHELITETYLNDRTSEPLESQQRYTRIIREAFRRLEIPYLDAIPSTTTLTYAELKQITEDHERENQENEVQTPFYFAHYAVRHGLTKSLTGRDNINLPSHSTGETALSLACQLGDIHAVHDLISVGADPYLAAHDGCLPVHFICMFPPEYMKLAACLLLGFDRFQQPTLPRPASVISVKSASITKTALVKYEFHPVEDNALTLILGEEVIVLHAVDEEWWLGIDSRGKSGIFPRMFVDFSGEDPPLEGTANTSPPKPQDHEDGHIAEYQGARFVATRSGITYDQATTEVPAVSEDPNLVDPKSPSSIREDKGKQPVDENSSFPTPEDYSAAERRCAEAKGTSRGFIDNIVSEPRYLDRQFPLQLVGTPLAFAVAVGSQDAVELLLHLGAGPTNGPRDWTSDARNGSPVHLATSLHLVNILDLLVNETQERLRTINNNVNGEGIKHCLQSAWRSLAESSTVERTFIHGRHKQRAIEEMLFYLRETLVTAYPSTPMLTTTGLIRSSIEMGDIAIANAGLPFPEQSEDGTMESRLSVENRNLLMLMCTKAACSGAFDMPDCYWLLEFALSRGSHLDCNLSGADEQRAINTAIEFHRAEILDWFIEHGASLNVKDTKGLYPLHYLINSGFSETYSIKKLLDAGADPNAREGLNGETKDTALQLAIKKDRLEDVSLLIQEGADPTILCGGGNVTSLSGLHCAIHVGNLDVISLLLKRGFDEAMSPATESRTLAQKVELLSQQDGGGNTPLLAAALKGDVAVVNILLEAGADVSAFNSGSHQYSGYNCMHCAASQLHDALLDVFSKKMDINLKTLAFGFTALHLAAYSLRKDTESASRCCSVLLKAGADPGILDDQGNTSFHLIAFPFSGNDDERNHHIRRPLLELIVEKDISLDYRSTGWQVPCMLHQAIDNHDVIFVQDLLELGASVDILDNVGWTPLRRCISLGKATSFKNPGETLAKICTIAEILIDKGADIYVLDQHGVSLLEHAVLSRNAPIVHLLLKHFEVGFTRMPSQPGNTLRPAIETPPSSVAVPPPKPSKRDALKGKFKQIIKHKEPLISDASRLKSNALAEERFQNVGSIDRVIIITAWKLATACAYWDSVSAFIDRNLHGETTALGIPSGLGLLRYALDEEIGTVLMAFMGSHQYLLSGTLIEVREADPVLQATWIRVAQSGEVQRGKDIGKQSLHRVAQLQQAGGFTPRLDFPSLVEKHFIEGQQEFNEMESYSLKEVLSSTTETEVEPLVGALFDDEETQNRRNWEFDEDVQLQLNSLLGSMRLKIGLPLLKDS</sequence>
<dbReference type="EMBL" id="NPIC01000010">
    <property type="protein sequence ID" value="RDL32384.1"/>
    <property type="molecule type" value="Genomic_DNA"/>
</dbReference>
<organism evidence="9 10">
    <name type="scientific">Venustampulla echinocandica</name>
    <dbReference type="NCBI Taxonomy" id="2656787"/>
    <lineage>
        <taxon>Eukaryota</taxon>
        <taxon>Fungi</taxon>
        <taxon>Dikarya</taxon>
        <taxon>Ascomycota</taxon>
        <taxon>Pezizomycotina</taxon>
        <taxon>Leotiomycetes</taxon>
        <taxon>Helotiales</taxon>
        <taxon>Pleuroascaceae</taxon>
        <taxon>Venustampulla</taxon>
    </lineage>
</organism>
<dbReference type="GeneID" id="43601689"/>
<dbReference type="GO" id="GO:0005524">
    <property type="term" value="F:ATP binding"/>
    <property type="evidence" value="ECO:0007669"/>
    <property type="project" value="InterPro"/>
</dbReference>
<dbReference type="Pfam" id="PF00069">
    <property type="entry name" value="Pkinase"/>
    <property type="match status" value="1"/>
</dbReference>
<dbReference type="Gene3D" id="2.30.30.40">
    <property type="entry name" value="SH3 Domains"/>
    <property type="match status" value="1"/>
</dbReference>
<dbReference type="InterPro" id="IPR036028">
    <property type="entry name" value="SH3-like_dom_sf"/>
</dbReference>
<dbReference type="RefSeq" id="XP_031866106.1">
    <property type="nucleotide sequence ID" value="XM_032017463.1"/>
</dbReference>
<comment type="caution">
    <text evidence="9">The sequence shown here is derived from an EMBL/GenBank/DDBJ whole genome shotgun (WGS) entry which is preliminary data.</text>
</comment>
<dbReference type="SUPFAM" id="SSF50044">
    <property type="entry name" value="SH3-domain"/>
    <property type="match status" value="1"/>
</dbReference>
<feature type="repeat" description="ANK" evidence="4">
    <location>
        <begin position="1235"/>
        <end position="1267"/>
    </location>
</feature>
<dbReference type="STRING" id="2656787.A0A370TD78"/>
<dbReference type="InterPro" id="IPR000719">
    <property type="entry name" value="Prot_kinase_dom"/>
</dbReference>
<dbReference type="PROSITE" id="PS50088">
    <property type="entry name" value="ANK_REPEAT"/>
    <property type="match status" value="5"/>
</dbReference>
<feature type="repeat" description="ANK" evidence="4">
    <location>
        <begin position="1108"/>
        <end position="1142"/>
    </location>
</feature>
<dbReference type="SMART" id="SM00326">
    <property type="entry name" value="SH3"/>
    <property type="match status" value="1"/>
</dbReference>
<dbReference type="InterPro" id="IPR036770">
    <property type="entry name" value="Ankyrin_rpt-contain_sf"/>
</dbReference>
<feature type="repeat" description="ANK" evidence="4">
    <location>
        <begin position="1306"/>
        <end position="1344"/>
    </location>
</feature>
<dbReference type="PANTHER" id="PTHR24198">
    <property type="entry name" value="ANKYRIN REPEAT AND PROTEIN KINASE DOMAIN-CONTAINING PROTEIN"/>
    <property type="match status" value="1"/>
</dbReference>
<evidence type="ECO:0000256" key="5">
    <source>
        <dbReference type="PROSITE-ProRule" id="PRU00192"/>
    </source>
</evidence>
<dbReference type="InterPro" id="IPR002110">
    <property type="entry name" value="Ankyrin_rpt"/>
</dbReference>
<name>A0A370TD78_9HELO</name>
<keyword evidence="2" id="KW-0677">Repeat</keyword>
<feature type="domain" description="SH3" evidence="7">
    <location>
        <begin position="677"/>
        <end position="737"/>
    </location>
</feature>
<dbReference type="Proteomes" id="UP000254866">
    <property type="component" value="Unassembled WGS sequence"/>
</dbReference>
<feature type="domain" description="Protein kinase" evidence="8">
    <location>
        <begin position="60"/>
        <end position="394"/>
    </location>
</feature>
<dbReference type="CDD" id="cd00180">
    <property type="entry name" value="PKc"/>
    <property type="match status" value="1"/>
</dbReference>
<dbReference type="InterPro" id="IPR011009">
    <property type="entry name" value="Kinase-like_dom_sf"/>
</dbReference>
<feature type="repeat" description="ANK" evidence="4">
    <location>
        <begin position="1184"/>
        <end position="1210"/>
    </location>
</feature>
<dbReference type="InterPro" id="IPR008271">
    <property type="entry name" value="Ser/Thr_kinase_AS"/>
</dbReference>
<dbReference type="SUPFAM" id="SSF48403">
    <property type="entry name" value="Ankyrin repeat"/>
    <property type="match status" value="3"/>
</dbReference>
<dbReference type="Pfam" id="PF00018">
    <property type="entry name" value="SH3_1"/>
    <property type="match status" value="1"/>
</dbReference>
<dbReference type="InterPro" id="IPR001452">
    <property type="entry name" value="SH3_domain"/>
</dbReference>
<dbReference type="PROSITE" id="PS50011">
    <property type="entry name" value="PROTEIN_KINASE_DOM"/>
    <property type="match status" value="1"/>
</dbReference>
<dbReference type="SMART" id="SM00220">
    <property type="entry name" value="S_TKc"/>
    <property type="match status" value="1"/>
</dbReference>
<evidence type="ECO:0000256" key="3">
    <source>
        <dbReference type="ARBA" id="ARBA00023043"/>
    </source>
</evidence>
<proteinExistence type="predicted"/>
<dbReference type="PANTHER" id="PTHR24198:SF165">
    <property type="entry name" value="ANKYRIN REPEAT-CONTAINING PROTEIN-RELATED"/>
    <property type="match status" value="1"/>
</dbReference>
<feature type="compositionally biased region" description="Basic and acidic residues" evidence="6">
    <location>
        <begin position="802"/>
        <end position="811"/>
    </location>
</feature>
<evidence type="ECO:0000256" key="1">
    <source>
        <dbReference type="ARBA" id="ARBA00022443"/>
    </source>
</evidence>
<dbReference type="PROSITE" id="PS50002">
    <property type="entry name" value="SH3"/>
    <property type="match status" value="1"/>
</dbReference>
<dbReference type="Pfam" id="PF00023">
    <property type="entry name" value="Ank"/>
    <property type="match status" value="1"/>
</dbReference>
<dbReference type="Pfam" id="PF12796">
    <property type="entry name" value="Ank_2"/>
    <property type="match status" value="2"/>
</dbReference>
<evidence type="ECO:0000313" key="9">
    <source>
        <dbReference type="EMBL" id="RDL32384.1"/>
    </source>
</evidence>
<evidence type="ECO:0000256" key="6">
    <source>
        <dbReference type="SAM" id="MobiDB-lite"/>
    </source>
</evidence>
<dbReference type="PROSITE" id="PS00108">
    <property type="entry name" value="PROTEIN_KINASE_ST"/>
    <property type="match status" value="1"/>
</dbReference>
<dbReference type="Gene3D" id="1.10.510.10">
    <property type="entry name" value="Transferase(Phosphotransferase) domain 1"/>
    <property type="match status" value="1"/>
</dbReference>
<gene>
    <name evidence="9" type="ORF">BP5553_08840</name>
</gene>
<keyword evidence="1 5" id="KW-0728">SH3 domain</keyword>
<keyword evidence="3 4" id="KW-0040">ANK repeat</keyword>
<evidence type="ECO:0000259" key="7">
    <source>
        <dbReference type="PROSITE" id="PS50002"/>
    </source>
</evidence>
<feature type="region of interest" description="Disordered" evidence="6">
    <location>
        <begin position="307"/>
        <end position="329"/>
    </location>
</feature>
<feature type="compositionally biased region" description="Low complexity" evidence="6">
    <location>
        <begin position="311"/>
        <end position="329"/>
    </location>
</feature>
<dbReference type="SUPFAM" id="SSF56112">
    <property type="entry name" value="Protein kinase-like (PK-like)"/>
    <property type="match status" value="1"/>
</dbReference>
<dbReference type="Gene3D" id="1.25.40.20">
    <property type="entry name" value="Ankyrin repeat-containing domain"/>
    <property type="match status" value="5"/>
</dbReference>
<dbReference type="SMART" id="SM00248">
    <property type="entry name" value="ANK"/>
    <property type="match status" value="10"/>
</dbReference>
<evidence type="ECO:0000259" key="8">
    <source>
        <dbReference type="PROSITE" id="PS50011"/>
    </source>
</evidence>
<dbReference type="GO" id="GO:0004672">
    <property type="term" value="F:protein kinase activity"/>
    <property type="evidence" value="ECO:0007669"/>
    <property type="project" value="InterPro"/>
</dbReference>
<evidence type="ECO:0000256" key="2">
    <source>
        <dbReference type="ARBA" id="ARBA00022737"/>
    </source>
</evidence>
<reference evidence="9 10" key="1">
    <citation type="journal article" date="2018" name="IMA Fungus">
        <title>IMA Genome-F 9: Draft genome sequence of Annulohypoxylon stygium, Aspergillus mulundensis, Berkeleyomyces basicola (syn. Thielaviopsis basicola), Ceratocystis smalleyi, two Cercospora beticola strains, Coleophoma cylindrospora, Fusarium fracticaudum, Phialophora cf. hyalina, and Morchella septimelata.</title>
        <authorList>
            <person name="Wingfield B.D."/>
            <person name="Bills G.F."/>
            <person name="Dong Y."/>
            <person name="Huang W."/>
            <person name="Nel W.J."/>
            <person name="Swalarsk-Parry B.S."/>
            <person name="Vaghefi N."/>
            <person name="Wilken P.M."/>
            <person name="An Z."/>
            <person name="de Beer Z.W."/>
            <person name="De Vos L."/>
            <person name="Chen L."/>
            <person name="Duong T.A."/>
            <person name="Gao Y."/>
            <person name="Hammerbacher A."/>
            <person name="Kikkert J.R."/>
            <person name="Li Y."/>
            <person name="Li H."/>
            <person name="Li K."/>
            <person name="Li Q."/>
            <person name="Liu X."/>
            <person name="Ma X."/>
            <person name="Naidoo K."/>
            <person name="Pethybridge S.J."/>
            <person name="Sun J."/>
            <person name="Steenkamp E.T."/>
            <person name="van der Nest M.A."/>
            <person name="van Wyk S."/>
            <person name="Wingfield M.J."/>
            <person name="Xiong C."/>
            <person name="Yue Q."/>
            <person name="Zhang X."/>
        </authorList>
    </citation>
    <scope>NUCLEOTIDE SEQUENCE [LARGE SCALE GENOMIC DNA]</scope>
    <source>
        <strain evidence="9 10">BP 5553</strain>
    </source>
</reference>